<gene>
    <name evidence="1" type="ORF">PTT_05750</name>
</gene>
<accession>E3RF70</accession>
<dbReference type="Proteomes" id="UP000001067">
    <property type="component" value="Unassembled WGS sequence"/>
</dbReference>
<dbReference type="AlphaFoldDB" id="E3RF70"/>
<dbReference type="HOGENOM" id="CLU_2373868_0_0_1"/>
<evidence type="ECO:0000313" key="2">
    <source>
        <dbReference type="Proteomes" id="UP000001067"/>
    </source>
</evidence>
<reference evidence="1 2" key="1">
    <citation type="journal article" date="2010" name="Genome Biol.">
        <title>A first genome assembly of the barley fungal pathogen Pyrenophora teres f. teres.</title>
        <authorList>
            <person name="Ellwood S.R."/>
            <person name="Liu Z."/>
            <person name="Syme R.A."/>
            <person name="Lai Z."/>
            <person name="Hane J.K."/>
            <person name="Keiper F."/>
            <person name="Moffat C.S."/>
            <person name="Oliver R.P."/>
            <person name="Friesen T.L."/>
        </authorList>
    </citation>
    <scope>NUCLEOTIDE SEQUENCE [LARGE SCALE GENOMIC DNA]</scope>
    <source>
        <strain evidence="1 2">0-1</strain>
    </source>
</reference>
<keyword evidence="2" id="KW-1185">Reference proteome</keyword>
<evidence type="ECO:0000313" key="1">
    <source>
        <dbReference type="EMBL" id="EFQ95629.1"/>
    </source>
</evidence>
<dbReference type="EMBL" id="GL532635">
    <property type="protein sequence ID" value="EFQ95629.1"/>
    <property type="molecule type" value="Genomic_DNA"/>
</dbReference>
<organism evidence="2">
    <name type="scientific">Pyrenophora teres f. teres (strain 0-1)</name>
    <name type="common">Barley net blotch fungus</name>
    <name type="synonym">Drechslera teres f. teres</name>
    <dbReference type="NCBI Taxonomy" id="861557"/>
    <lineage>
        <taxon>Eukaryota</taxon>
        <taxon>Fungi</taxon>
        <taxon>Dikarya</taxon>
        <taxon>Ascomycota</taxon>
        <taxon>Pezizomycotina</taxon>
        <taxon>Dothideomycetes</taxon>
        <taxon>Pleosporomycetidae</taxon>
        <taxon>Pleosporales</taxon>
        <taxon>Pleosporineae</taxon>
        <taxon>Pleosporaceae</taxon>
        <taxon>Pyrenophora</taxon>
    </lineage>
</organism>
<dbReference type="KEGG" id="pte:PTT_05750"/>
<sequence length="95" mass="10536">MKHSYDKPSDSYLGMQTCRPSNYRRFRYLELAVRLDWQDSNDRLGKTLLALALTAPIADFVGSAGSIDFIRSVVSVGAVGWHNVGKVEGPLTKGY</sequence>
<name>E3RF70_PYRTT</name>
<proteinExistence type="predicted"/>
<protein>
    <submittedName>
        <fullName evidence="1">Uncharacterized protein</fullName>
    </submittedName>
</protein>